<dbReference type="EMBL" id="AYMZ01000003">
    <property type="protein sequence ID" value="ETF09840.1"/>
    <property type="molecule type" value="Genomic_DNA"/>
</dbReference>
<gene>
    <name evidence="1" type="ORF">PMO01_12020</name>
</gene>
<dbReference type="RefSeq" id="WP_024012765.1">
    <property type="nucleotide sequence ID" value="NZ_CM002330.1"/>
</dbReference>
<evidence type="ECO:0008006" key="2">
    <source>
        <dbReference type="Google" id="ProtNLM"/>
    </source>
</evidence>
<accession>V8RE64</accession>
<name>V8RE64_9PSED</name>
<dbReference type="PATRIC" id="fig|1395516.4.peg.2444"/>
<protein>
    <recommendedName>
        <fullName evidence="2">Tail fiber protein</fullName>
    </recommendedName>
</protein>
<organism evidence="1">
    <name type="scientific">Pseudomonas moraviensis R28-S</name>
    <dbReference type="NCBI Taxonomy" id="1395516"/>
    <lineage>
        <taxon>Bacteria</taxon>
        <taxon>Pseudomonadati</taxon>
        <taxon>Pseudomonadota</taxon>
        <taxon>Gammaproteobacteria</taxon>
        <taxon>Pseudomonadales</taxon>
        <taxon>Pseudomonadaceae</taxon>
        <taxon>Pseudomonas</taxon>
    </lineage>
</organism>
<evidence type="ECO:0000313" key="1">
    <source>
        <dbReference type="EMBL" id="ETF09840.1"/>
    </source>
</evidence>
<dbReference type="Proteomes" id="UP000024771">
    <property type="component" value="Chromosome"/>
</dbReference>
<dbReference type="HOGENOM" id="CLU_642305_0_0_6"/>
<dbReference type="eggNOG" id="ENOG503345H">
    <property type="taxonomic scope" value="Bacteria"/>
</dbReference>
<dbReference type="AlphaFoldDB" id="V8RE64"/>
<reference evidence="1" key="1">
    <citation type="journal article" date="2014" name="Genome Announc.">
        <title>Draft Genome Sequence of Pseudomonas moraviensis R28-S.</title>
        <authorList>
            <person name="Hunter S.S."/>
            <person name="Yano H."/>
            <person name="Loftie-Eaton W."/>
            <person name="Hughes J."/>
            <person name="De Gelder L."/>
            <person name="Stragier P."/>
            <person name="De Vos P."/>
            <person name="Settles M.L."/>
            <person name="Top E.M."/>
        </authorList>
    </citation>
    <scope>NUCLEOTIDE SEQUENCE [LARGE SCALE GENOMIC DNA]</scope>
    <source>
        <strain evidence="1">R28-S</strain>
    </source>
</reference>
<proteinExistence type="predicted"/>
<comment type="caution">
    <text evidence="1">The sequence shown here is derived from an EMBL/GenBank/DDBJ whole genome shotgun (WGS) entry which is preliminary data.</text>
</comment>
<sequence>MTWYKSGTVSVAQNSSAVIGTGTAFIANSRVGDAFRGPDGNWYEVVNIASNTALAISPNYQGPNAAGGVYALAPMEGYVKATADALREASRQVGDALDGLEESVQQAADSAAAALSSKNEAATSETNASASAGSALSSKNAASASETNAAASAAAALGSRNAAATSETNAGESAAAALASKNAAAQSETNAAASAGTAATLGVDRGYIDGLRMTYVSANSISFSSGSAYIPSTAKNLLSPPTITLSGLVLAASTMYHAYVYDNAGTPAVELVTTAPVIYSGKARHKTGDTSRRYIGSALSRTANTLMKFTHVDGRVWYWENLFSAPFLLVSGAVNVAQTVSCLPVVPVTATHLSCLFANGATDSNARLGNPDLQAPVSSSSHSYFVLAGGAYSCDLALSSTQSFQWRHDGAANALFNVYANGYLFER</sequence>